<reference evidence="1" key="1">
    <citation type="submission" date="2022-01" db="EMBL/GenBank/DDBJ databases">
        <title>Gordonia xiamenensis sp. nov., isolated from surface seawater in Xiamen.</title>
        <authorList>
            <person name="He Y.F."/>
        </authorList>
    </citation>
    <scope>NUCLEOTIDE SEQUENCE</scope>
    <source>
        <strain evidence="1">GW1C4-4</strain>
    </source>
</reference>
<organism evidence="1 2">
    <name type="scientific">Gordonia tangerina</name>
    <dbReference type="NCBI Taxonomy" id="2911060"/>
    <lineage>
        <taxon>Bacteria</taxon>
        <taxon>Bacillati</taxon>
        <taxon>Actinomycetota</taxon>
        <taxon>Actinomycetes</taxon>
        <taxon>Mycobacteriales</taxon>
        <taxon>Gordoniaceae</taxon>
        <taxon>Gordonia</taxon>
    </lineage>
</organism>
<accession>A0ABS9DMX9</accession>
<dbReference type="Proteomes" id="UP001108089">
    <property type="component" value="Unassembled WGS sequence"/>
</dbReference>
<dbReference type="EMBL" id="JAKGCU010000016">
    <property type="protein sequence ID" value="MCF3939952.1"/>
    <property type="molecule type" value="Genomic_DNA"/>
</dbReference>
<evidence type="ECO:0000313" key="1">
    <source>
        <dbReference type="EMBL" id="MCF3939952.1"/>
    </source>
</evidence>
<comment type="caution">
    <text evidence="1">The sequence shown here is derived from an EMBL/GenBank/DDBJ whole genome shotgun (WGS) entry which is preliminary data.</text>
</comment>
<keyword evidence="2" id="KW-1185">Reference proteome</keyword>
<name>A0ABS9DMX9_9ACTN</name>
<sequence>MRLIQILEEGFDNGAGVDDDQWRRVYRRADHAVNRRRILDREQKAGNQTRADGWLYMRRDHGDFVHVQRVRWIDAKWVQS</sequence>
<protein>
    <submittedName>
        <fullName evidence="1">Uncharacterized protein</fullName>
    </submittedName>
</protein>
<gene>
    <name evidence="1" type="ORF">L1892_16365</name>
</gene>
<proteinExistence type="predicted"/>
<evidence type="ECO:0000313" key="2">
    <source>
        <dbReference type="Proteomes" id="UP001108089"/>
    </source>
</evidence>
<dbReference type="RefSeq" id="WP_235724678.1">
    <property type="nucleotide sequence ID" value="NZ_JAKGCU010000016.1"/>
</dbReference>